<feature type="compositionally biased region" description="Polar residues" evidence="1">
    <location>
        <begin position="123"/>
        <end position="134"/>
    </location>
</feature>
<dbReference type="AlphaFoldDB" id="A0A836L0U2"/>
<evidence type="ECO:0000313" key="2">
    <source>
        <dbReference type="EMBL" id="KAG5490040.1"/>
    </source>
</evidence>
<dbReference type="OrthoDB" id="273572at2759"/>
<dbReference type="GeneID" id="94286288"/>
<sequence length="951" mass="104004">MSFSAVAASRPRERSPANRKGASSRPLSDNRTPNVQGRGSLHAAVAASPSSRRPPEMPGAALASPSSPPGTRPRPKGVPDPSQKGARAAPTQSLRSRKVRSPAGRRNGTPAAGLRSARRHRASSTMPTAVSRSPRSLRAVRRLSKEVALNRLQRAARWFLLHRYLREVIPVESPTPGMCDHVKDDNLDAEAAPQFETRFLHRLRAELYREKRVEELRARAAKRVIQTALRGWVQMRWSRDQRLSLQSRVLLAREHCPHRGAELDAHLCSIQASLRMCESSRLAEVRRVKSSQRAAVHVLERAWQRAPKYAASIRQINDRNMREMLCRHEAVERRDLLRLHLVFMVRCHQAFFNDPAIWDSGLLIRRIPLFQQCGFLPAESPRASPEAGSPSAQRTSNLGHSGTLCSDAAVQGRETGASALQPRTSPSFATATTVMENIRGWGSPIPGDPNLLVKDSDSCRAGDGEDEGRFGIDASLRLIEFYLLFSAEERQLLSEAAGFSSLQGASPVLICAAAERRMAHGAARPSKAEAEARLLFAHQVQVVPTESMGSDAYSLSYSKAFAAALTYLRQPSSVDASGHCAAQHLHNIRNSTLAMVRELHTHGYLSAPLVAPLLTFGLHYQGVARGDADLSLFTTTVGMKACIPMPAGRVTCASAELHRCFVGAVQDRRAAAHSLLPVVLEEHKCHLEAAARTRSQRPSQGDAPLFTPSLLPRTPAARFMREGFANASTEALYSPPGNLKQRSSFPDPMPAESYTRLQQGIPASIAYAAERSLRLATGADEVGSYWSQFIQSMRVDAFLTVGAEQGDMRLGANAASDTDNLSLSPSATMRVRRRLQSHLLPGTSSYLLQDFTSSGMRKNQVTSAVIRFRNAAVGASDLANGSPGITPSTSLSVPTRTSLSPKEWWNAVERLLLQEYADRADVLISEGVYRRSVSVLRGLVHPSAREPVPTR</sequence>
<evidence type="ECO:0000313" key="3">
    <source>
        <dbReference type="Proteomes" id="UP000674318"/>
    </source>
</evidence>
<dbReference type="RefSeq" id="XP_067752368.1">
    <property type="nucleotide sequence ID" value="XM_067896211.1"/>
</dbReference>
<feature type="region of interest" description="Disordered" evidence="1">
    <location>
        <begin position="731"/>
        <end position="751"/>
    </location>
</feature>
<feature type="compositionally biased region" description="Polar residues" evidence="1">
    <location>
        <begin position="390"/>
        <end position="400"/>
    </location>
</feature>
<proteinExistence type="predicted"/>
<feature type="region of interest" description="Disordered" evidence="1">
    <location>
        <begin position="380"/>
        <end position="400"/>
    </location>
</feature>
<feature type="compositionally biased region" description="Polar residues" evidence="1">
    <location>
        <begin position="25"/>
        <end position="37"/>
    </location>
</feature>
<organism evidence="2 3">
    <name type="scientific">Porcisia hertigi</name>
    <dbReference type="NCBI Taxonomy" id="2761500"/>
    <lineage>
        <taxon>Eukaryota</taxon>
        <taxon>Discoba</taxon>
        <taxon>Euglenozoa</taxon>
        <taxon>Kinetoplastea</taxon>
        <taxon>Metakinetoplastina</taxon>
        <taxon>Trypanosomatida</taxon>
        <taxon>Trypanosomatidae</taxon>
        <taxon>Leishmaniinae</taxon>
        <taxon>Porcisia</taxon>
    </lineage>
</organism>
<gene>
    <name evidence="2" type="ORF">JKF63_00159</name>
</gene>
<accession>A0A836L0U2</accession>
<name>A0A836L0U2_9TRYP</name>
<comment type="caution">
    <text evidence="2">The sequence shown here is derived from an EMBL/GenBank/DDBJ whole genome shotgun (WGS) entry which is preliminary data.</text>
</comment>
<keyword evidence="3" id="KW-1185">Reference proteome</keyword>
<dbReference type="KEGG" id="phet:94286288"/>
<dbReference type="Proteomes" id="UP000674318">
    <property type="component" value="Unassembled WGS sequence"/>
</dbReference>
<evidence type="ECO:0000256" key="1">
    <source>
        <dbReference type="SAM" id="MobiDB-lite"/>
    </source>
</evidence>
<dbReference type="EMBL" id="JAFJZO010000036">
    <property type="protein sequence ID" value="KAG5490040.1"/>
    <property type="molecule type" value="Genomic_DNA"/>
</dbReference>
<reference evidence="2 3" key="1">
    <citation type="submission" date="2021-02" db="EMBL/GenBank/DDBJ databases">
        <title>Porcisia hertigi Genome sequencing and assembly.</title>
        <authorList>
            <person name="Almutairi H."/>
            <person name="Gatherer D."/>
        </authorList>
    </citation>
    <scope>NUCLEOTIDE SEQUENCE [LARGE SCALE GENOMIC DNA]</scope>
    <source>
        <strain evidence="2 3">C119</strain>
    </source>
</reference>
<protein>
    <submittedName>
        <fullName evidence="2">Uncharacterized protein</fullName>
    </submittedName>
</protein>
<feature type="region of interest" description="Disordered" evidence="1">
    <location>
        <begin position="1"/>
        <end position="137"/>
    </location>
</feature>
<feature type="compositionally biased region" description="Pro residues" evidence="1">
    <location>
        <begin position="66"/>
        <end position="78"/>
    </location>
</feature>